<feature type="coiled-coil region" evidence="1">
    <location>
        <begin position="343"/>
        <end position="394"/>
    </location>
</feature>
<accession>A0A9D1FWK2</accession>
<reference evidence="4" key="2">
    <citation type="journal article" date="2021" name="PeerJ">
        <title>Extensive microbial diversity within the chicken gut microbiome revealed by metagenomics and culture.</title>
        <authorList>
            <person name="Gilroy R."/>
            <person name="Ravi A."/>
            <person name="Getino M."/>
            <person name="Pursley I."/>
            <person name="Horton D.L."/>
            <person name="Alikhan N.F."/>
            <person name="Baker D."/>
            <person name="Gharbi K."/>
            <person name="Hall N."/>
            <person name="Watson M."/>
            <person name="Adriaenssens E.M."/>
            <person name="Foster-Nyarko E."/>
            <person name="Jarju S."/>
            <person name="Secka A."/>
            <person name="Antonio M."/>
            <person name="Oren A."/>
            <person name="Chaudhuri R.R."/>
            <person name="La Ragione R."/>
            <person name="Hildebrand F."/>
            <person name="Pallen M.J."/>
        </authorList>
    </citation>
    <scope>NUCLEOTIDE SEQUENCE</scope>
    <source>
        <strain evidence="4">CHK152-2994</strain>
    </source>
</reference>
<proteinExistence type="predicted"/>
<name>A0A9D1FWK2_9BACT</name>
<comment type="caution">
    <text evidence="4">The sequence shown here is derived from an EMBL/GenBank/DDBJ whole genome shotgun (WGS) entry which is preliminary data.</text>
</comment>
<evidence type="ECO:0000256" key="1">
    <source>
        <dbReference type="SAM" id="Coils"/>
    </source>
</evidence>
<reference evidence="4" key="1">
    <citation type="submission" date="2020-10" db="EMBL/GenBank/DDBJ databases">
        <authorList>
            <person name="Gilroy R."/>
        </authorList>
    </citation>
    <scope>NUCLEOTIDE SEQUENCE</scope>
    <source>
        <strain evidence="4">CHK152-2994</strain>
    </source>
</reference>
<feature type="chain" id="PRO_5039611132" evidence="3">
    <location>
        <begin position="31"/>
        <end position="458"/>
    </location>
</feature>
<dbReference type="AlphaFoldDB" id="A0A9D1FWK2"/>
<organism evidence="4 5">
    <name type="scientific">Candidatus Scatenecus faecavium</name>
    <dbReference type="NCBI Taxonomy" id="2840915"/>
    <lineage>
        <taxon>Bacteria</taxon>
        <taxon>Candidatus Scatenecus</taxon>
    </lineage>
</organism>
<evidence type="ECO:0000256" key="3">
    <source>
        <dbReference type="SAM" id="SignalP"/>
    </source>
</evidence>
<keyword evidence="1" id="KW-0175">Coiled coil</keyword>
<dbReference type="EMBL" id="DVJO01000090">
    <property type="protein sequence ID" value="HIS82781.1"/>
    <property type="molecule type" value="Genomic_DNA"/>
</dbReference>
<sequence length="458" mass="52529">MLRRLAISFSVLCLSLPCLFLIQSSSPVCAKSYTEKEAKYLYKIQKEDAKEEYGRKKNNRTPSGYMTVEEYEMLSAPIDKTQAEIPIPKPQKAADMKYIPHPDYEIVRYNNPPGSPEISLGRNFKKTHQQNAQGIVSPDYRILVYPAVYYYPRGNTVACDLFVIPLEPHGNALAKIKKANVMHRDPNPILSTEKSIENYAAFMTLTPVDFSTDGQKLLVKEKIGSSEDGIWQTNAIVYDFNTKSSYKLNEVRDAIEYYWFEYKNLNLKDVRWDIYPLGFDANEPDRIVVSGYAYTGEVPVFLGNWSVDTKGEQVRMLSLKPKDVQVSMNGVKMVQSGVVPPMILEVEEKQAKYEDKLDAKAAKEKEKAELKKLKEEYKNKLQKIEKEHSYLMQDYKLKNKIEGSTSTNDSVEDIEQALLKHKADTEAKEAKKKAREAAKEQKRLEKEKRKQQKGQSVK</sequence>
<evidence type="ECO:0000313" key="5">
    <source>
        <dbReference type="Proteomes" id="UP000824139"/>
    </source>
</evidence>
<keyword evidence="3" id="KW-0732">Signal</keyword>
<protein>
    <submittedName>
        <fullName evidence="4">Uncharacterized protein</fullName>
    </submittedName>
</protein>
<evidence type="ECO:0000313" key="4">
    <source>
        <dbReference type="EMBL" id="HIS82781.1"/>
    </source>
</evidence>
<feature type="region of interest" description="Disordered" evidence="2">
    <location>
        <begin position="422"/>
        <end position="458"/>
    </location>
</feature>
<evidence type="ECO:0000256" key="2">
    <source>
        <dbReference type="SAM" id="MobiDB-lite"/>
    </source>
</evidence>
<feature type="compositionally biased region" description="Basic and acidic residues" evidence="2">
    <location>
        <begin position="422"/>
        <end position="448"/>
    </location>
</feature>
<gene>
    <name evidence="4" type="ORF">IAD41_04160</name>
</gene>
<dbReference type="Proteomes" id="UP000824139">
    <property type="component" value="Unassembled WGS sequence"/>
</dbReference>
<feature type="signal peptide" evidence="3">
    <location>
        <begin position="1"/>
        <end position="30"/>
    </location>
</feature>